<protein>
    <submittedName>
        <fullName evidence="1">Uncharacterized protein</fullName>
    </submittedName>
</protein>
<organism evidence="1 2">
    <name type="scientific">Smittium megazygosporum</name>
    <dbReference type="NCBI Taxonomy" id="133381"/>
    <lineage>
        <taxon>Eukaryota</taxon>
        <taxon>Fungi</taxon>
        <taxon>Fungi incertae sedis</taxon>
        <taxon>Zoopagomycota</taxon>
        <taxon>Kickxellomycotina</taxon>
        <taxon>Harpellomycetes</taxon>
        <taxon>Harpellales</taxon>
        <taxon>Legeriomycetaceae</taxon>
        <taxon>Smittium</taxon>
    </lineage>
</organism>
<name>A0A2T9YQ16_9FUNG</name>
<dbReference type="STRING" id="133381.A0A2T9YQ16"/>
<gene>
    <name evidence="1" type="ORF">BB560_005935</name>
</gene>
<comment type="caution">
    <text evidence="1">The sequence shown here is derived from an EMBL/GenBank/DDBJ whole genome shotgun (WGS) entry which is preliminary data.</text>
</comment>
<feature type="non-terminal residue" evidence="1">
    <location>
        <position position="1"/>
    </location>
</feature>
<accession>A0A2T9YQ16</accession>
<dbReference type="Proteomes" id="UP000245609">
    <property type="component" value="Unassembled WGS sequence"/>
</dbReference>
<sequence length="89" mass="9921">CDSQSGAITIISSFSNIALIRAESKSKGKSTYIVPQFLPMLPVAIMSEQHDERTLDSPVTMTLRDYNELQRMATALTELQSRVDSFPLE</sequence>
<reference evidence="1 2" key="1">
    <citation type="journal article" date="2018" name="MBio">
        <title>Comparative Genomics Reveals the Core Gene Toolbox for the Fungus-Insect Symbiosis.</title>
        <authorList>
            <person name="Wang Y."/>
            <person name="Stata M."/>
            <person name="Wang W."/>
            <person name="Stajich J.E."/>
            <person name="White M.M."/>
            <person name="Moncalvo J.M."/>
        </authorList>
    </citation>
    <scope>NUCLEOTIDE SEQUENCE [LARGE SCALE GENOMIC DNA]</scope>
    <source>
        <strain evidence="1 2">SC-DP-2</strain>
    </source>
</reference>
<dbReference type="OrthoDB" id="10447606at2759"/>
<evidence type="ECO:0000313" key="2">
    <source>
        <dbReference type="Proteomes" id="UP000245609"/>
    </source>
</evidence>
<proteinExistence type="predicted"/>
<keyword evidence="2" id="KW-1185">Reference proteome</keyword>
<evidence type="ECO:0000313" key="1">
    <source>
        <dbReference type="EMBL" id="PVU94450.1"/>
    </source>
</evidence>
<feature type="non-terminal residue" evidence="1">
    <location>
        <position position="89"/>
    </location>
</feature>
<dbReference type="EMBL" id="MBFS01002636">
    <property type="protein sequence ID" value="PVU94450.1"/>
    <property type="molecule type" value="Genomic_DNA"/>
</dbReference>
<dbReference type="AlphaFoldDB" id="A0A2T9YQ16"/>